<sequence>MPEDTVVIREFCFYLVAVYLPLVARGSTWKTLTSHALDGYSFGLSEIPDQCIETTPIIALSELLNLGLPSTGLCR</sequence>
<name>A0A6A5KIK4_9PLEO</name>
<feature type="transmembrane region" description="Helical" evidence="1">
    <location>
        <begin position="6"/>
        <end position="24"/>
    </location>
</feature>
<protein>
    <submittedName>
        <fullName evidence="2">Uncharacterized protein</fullName>
    </submittedName>
</protein>
<keyword evidence="1" id="KW-0812">Transmembrane</keyword>
<organism evidence="2 3">
    <name type="scientific">Decorospora gaudefroyi</name>
    <dbReference type="NCBI Taxonomy" id="184978"/>
    <lineage>
        <taxon>Eukaryota</taxon>
        <taxon>Fungi</taxon>
        <taxon>Dikarya</taxon>
        <taxon>Ascomycota</taxon>
        <taxon>Pezizomycotina</taxon>
        <taxon>Dothideomycetes</taxon>
        <taxon>Pleosporomycetidae</taxon>
        <taxon>Pleosporales</taxon>
        <taxon>Pleosporineae</taxon>
        <taxon>Pleosporaceae</taxon>
        <taxon>Decorospora</taxon>
    </lineage>
</organism>
<accession>A0A6A5KIK4</accession>
<evidence type="ECO:0000313" key="3">
    <source>
        <dbReference type="Proteomes" id="UP000800040"/>
    </source>
</evidence>
<dbReference type="AlphaFoldDB" id="A0A6A5KIK4"/>
<gene>
    <name evidence="2" type="ORF">BDW02DRAFT_567843</name>
</gene>
<dbReference type="EMBL" id="ML975284">
    <property type="protein sequence ID" value="KAF1835667.1"/>
    <property type="molecule type" value="Genomic_DNA"/>
</dbReference>
<proteinExistence type="predicted"/>
<keyword evidence="1" id="KW-1133">Transmembrane helix</keyword>
<dbReference type="Proteomes" id="UP000800040">
    <property type="component" value="Unassembled WGS sequence"/>
</dbReference>
<keyword evidence="1" id="KW-0472">Membrane</keyword>
<evidence type="ECO:0000313" key="2">
    <source>
        <dbReference type="EMBL" id="KAF1835667.1"/>
    </source>
</evidence>
<keyword evidence="3" id="KW-1185">Reference proteome</keyword>
<evidence type="ECO:0000256" key="1">
    <source>
        <dbReference type="SAM" id="Phobius"/>
    </source>
</evidence>
<reference evidence="2" key="1">
    <citation type="submission" date="2020-01" db="EMBL/GenBank/DDBJ databases">
        <authorList>
            <consortium name="DOE Joint Genome Institute"/>
            <person name="Haridas S."/>
            <person name="Albert R."/>
            <person name="Binder M."/>
            <person name="Bloem J."/>
            <person name="Labutti K."/>
            <person name="Salamov A."/>
            <person name="Andreopoulos B."/>
            <person name="Baker S.E."/>
            <person name="Barry K."/>
            <person name="Bills G."/>
            <person name="Bluhm B.H."/>
            <person name="Cannon C."/>
            <person name="Castanera R."/>
            <person name="Culley D.E."/>
            <person name="Daum C."/>
            <person name="Ezra D."/>
            <person name="Gonzalez J.B."/>
            <person name="Henrissat B."/>
            <person name="Kuo A."/>
            <person name="Liang C."/>
            <person name="Lipzen A."/>
            <person name="Lutzoni F."/>
            <person name="Magnuson J."/>
            <person name="Mondo S."/>
            <person name="Nolan M."/>
            <person name="Ohm R."/>
            <person name="Pangilinan J."/>
            <person name="Park H.-J."/>
            <person name="Ramirez L."/>
            <person name="Alfaro M."/>
            <person name="Sun H."/>
            <person name="Tritt A."/>
            <person name="Yoshinaga Y."/>
            <person name="Zwiers L.-H."/>
            <person name="Turgeon B.G."/>
            <person name="Goodwin S.B."/>
            <person name="Spatafora J.W."/>
            <person name="Crous P.W."/>
            <person name="Grigoriev I.V."/>
        </authorList>
    </citation>
    <scope>NUCLEOTIDE SEQUENCE</scope>
    <source>
        <strain evidence="2">P77</strain>
    </source>
</reference>